<evidence type="ECO:0000313" key="4">
    <source>
        <dbReference type="EMBL" id="CAG8591187.1"/>
    </source>
</evidence>
<gene>
    <name evidence="4" type="ORF">DERYTH_LOCUS7170</name>
</gene>
<dbReference type="OrthoDB" id="4739136at2759"/>
<feature type="domain" description="DUF7905" evidence="3">
    <location>
        <begin position="328"/>
        <end position="625"/>
    </location>
</feature>
<dbReference type="EMBL" id="CAJVPY010003413">
    <property type="protein sequence ID" value="CAG8591187.1"/>
    <property type="molecule type" value="Genomic_DNA"/>
</dbReference>
<dbReference type="AlphaFoldDB" id="A0A9N9C585"/>
<name>A0A9N9C585_9GLOM</name>
<reference evidence="4" key="1">
    <citation type="submission" date="2021-06" db="EMBL/GenBank/DDBJ databases">
        <authorList>
            <person name="Kallberg Y."/>
            <person name="Tangrot J."/>
            <person name="Rosling A."/>
        </authorList>
    </citation>
    <scope>NUCLEOTIDE SEQUENCE</scope>
    <source>
        <strain evidence="4">MA453B</strain>
    </source>
</reference>
<evidence type="ECO:0000256" key="2">
    <source>
        <dbReference type="SAM" id="MobiDB-lite"/>
    </source>
</evidence>
<sequence>MANNYRELEGSGANYEEEEAQLWRQPIYSQQRQRFDGRNRSNDATSSHIRRMPDEVWLIPANVDAKKILGDKKANMIRIEASTNTHMNYNENDSQIEMWGNRDELAEALKQWNTLAQNVLDDELKRARAKKVKGWAKPEKELTEKQRKKLERREARAAKEKEMTETLFPRDRMLYNAHFVLPTNNEIPIAQIIGDKEEVLNPIRLDTNCYMWFEPSLNLIKIAGNEVDLVEDATMRIKVLYLKVVASRSIPINVTDKSKRNGWVHYMIDIPEIPRQPYRVRIANIPDWFMPPHDVDPNTAIKIFEPVRDGDPNMLGKENESNEPTVDLETLQKIQLENVEGIQNALLQALGAIHLLDEEIKMRVRFGQICLTDYPKEALWPIDKLNNRVLKSPRLNSKFVTCIATNKAQLERLFEIVSQGEQQWEGSPFREYKIRAIRRPKNRGDPNLDCVFDVEFKNDNKSDNKIGLWNATTGERNVLDINMACLDYDTSWNFSIRTAKRLSNDKFSPQGVFVYKLRLSPNNKLIYTNTEEIKVTSVCEKLKWKFWWGDNYVIEITKYEHWNCDSNKFKSISPGVEIVLGREPSESTFYGVTFYKDTWERDFAENCGLSAGRVPEWHPIDFVEEERSGGVDHLLNEIRNFLDVLQNNVSK</sequence>
<keyword evidence="5" id="KW-1185">Reference proteome</keyword>
<evidence type="ECO:0000313" key="5">
    <source>
        <dbReference type="Proteomes" id="UP000789405"/>
    </source>
</evidence>
<dbReference type="Pfam" id="PF25482">
    <property type="entry name" value="DUF7905"/>
    <property type="match status" value="1"/>
</dbReference>
<dbReference type="Proteomes" id="UP000789405">
    <property type="component" value="Unassembled WGS sequence"/>
</dbReference>
<keyword evidence="1" id="KW-0175">Coiled coil</keyword>
<evidence type="ECO:0000256" key="1">
    <source>
        <dbReference type="SAM" id="Coils"/>
    </source>
</evidence>
<proteinExistence type="predicted"/>
<feature type="non-terminal residue" evidence="4">
    <location>
        <position position="651"/>
    </location>
</feature>
<evidence type="ECO:0000259" key="3">
    <source>
        <dbReference type="Pfam" id="PF25482"/>
    </source>
</evidence>
<feature type="region of interest" description="Disordered" evidence="2">
    <location>
        <begin position="27"/>
        <end position="47"/>
    </location>
</feature>
<protein>
    <submittedName>
        <fullName evidence="4">28246_t:CDS:1</fullName>
    </submittedName>
</protein>
<comment type="caution">
    <text evidence="4">The sequence shown here is derived from an EMBL/GenBank/DDBJ whole genome shotgun (WGS) entry which is preliminary data.</text>
</comment>
<accession>A0A9N9C585</accession>
<organism evidence="4 5">
    <name type="scientific">Dentiscutata erythropus</name>
    <dbReference type="NCBI Taxonomy" id="1348616"/>
    <lineage>
        <taxon>Eukaryota</taxon>
        <taxon>Fungi</taxon>
        <taxon>Fungi incertae sedis</taxon>
        <taxon>Mucoromycota</taxon>
        <taxon>Glomeromycotina</taxon>
        <taxon>Glomeromycetes</taxon>
        <taxon>Diversisporales</taxon>
        <taxon>Gigasporaceae</taxon>
        <taxon>Dentiscutata</taxon>
    </lineage>
</organism>
<feature type="coiled-coil region" evidence="1">
    <location>
        <begin position="140"/>
        <end position="167"/>
    </location>
</feature>
<dbReference type="InterPro" id="IPR057227">
    <property type="entry name" value="DUF7905"/>
</dbReference>